<evidence type="ECO:0000313" key="1">
    <source>
        <dbReference type="EMBL" id="PIS09052.1"/>
    </source>
</evidence>
<organism evidence="1 2">
    <name type="scientific">Candidatus Beckwithbacteria bacterium CG10_big_fil_rev_8_21_14_0_10_34_10</name>
    <dbReference type="NCBI Taxonomy" id="1974495"/>
    <lineage>
        <taxon>Bacteria</taxon>
        <taxon>Candidatus Beckwithiibacteriota</taxon>
    </lineage>
</organism>
<proteinExistence type="predicted"/>
<name>A0A2H0W8S4_9BACT</name>
<protein>
    <submittedName>
        <fullName evidence="1">Uncharacterized protein</fullName>
    </submittedName>
</protein>
<comment type="caution">
    <text evidence="1">The sequence shown here is derived from an EMBL/GenBank/DDBJ whole genome shotgun (WGS) entry which is preliminary data.</text>
</comment>
<reference evidence="2" key="1">
    <citation type="submission" date="2017-09" db="EMBL/GenBank/DDBJ databases">
        <title>Depth-based differentiation of microbial function through sediment-hosted aquifers and enrichment of novel symbionts in the deep terrestrial subsurface.</title>
        <authorList>
            <person name="Probst A.J."/>
            <person name="Ladd B."/>
            <person name="Jarett J.K."/>
            <person name="Geller-Mcgrath D.E."/>
            <person name="Sieber C.M.K."/>
            <person name="Emerson J.B."/>
            <person name="Anantharaman K."/>
            <person name="Thomas B.C."/>
            <person name="Malmstrom R."/>
            <person name="Stieglmeier M."/>
            <person name="Klingl A."/>
            <person name="Woyke T."/>
            <person name="Ryan C.M."/>
            <person name="Banfield J.F."/>
        </authorList>
    </citation>
    <scope>NUCLEOTIDE SEQUENCE [LARGE SCALE GENOMIC DNA]</scope>
</reference>
<dbReference type="EMBL" id="PEZT01000021">
    <property type="protein sequence ID" value="PIS09052.1"/>
    <property type="molecule type" value="Genomic_DNA"/>
</dbReference>
<accession>A0A2H0W8S4</accession>
<sequence>MEALIGSLSARGLSSEALALYIVHLNNVFSLMEEFGIKEEPEVLIVPEGLGFYGRPEGVALPVFPVQDEPVSNDGYRRNVITCASLLGVYPPGLFSKKRSLKTPDRR</sequence>
<gene>
    <name evidence="1" type="ORF">COT75_03520</name>
</gene>
<evidence type="ECO:0000313" key="2">
    <source>
        <dbReference type="Proteomes" id="UP000230093"/>
    </source>
</evidence>
<dbReference type="Proteomes" id="UP000230093">
    <property type="component" value="Unassembled WGS sequence"/>
</dbReference>
<dbReference type="AlphaFoldDB" id="A0A2H0W8S4"/>